<dbReference type="Pfam" id="PF03140">
    <property type="entry name" value="DUF247"/>
    <property type="match status" value="1"/>
</dbReference>
<keyword evidence="3" id="KW-1185">Reference proteome</keyword>
<evidence type="ECO:0000313" key="3">
    <source>
        <dbReference type="Proteomes" id="UP001157418"/>
    </source>
</evidence>
<keyword evidence="1" id="KW-1133">Transmembrane helix</keyword>
<sequence length="433" mass="50057">MERVVVKIRSADIIGQTVQLLLDCKKNDQNQLLPSIYMVPSLFRDLSPSSFCPRVVSIGPLHHEDQNLKGFEVQKETFLHDLLDRLDSKPEKTLKTCVKKVSGSLDRIRSCYVGMPTYEDVDLARMMVLDSCFILNFIYHLSKKDRPLLKNMLITQSVIYDLLLIENQIPFFVLEDIFQCTIMKLKPPTSLTKHIQVLLIYYNIFEAELVLDNEDEEHTHDHLLSLVHKCYQPRNDIPSEFESIPKGHSAVELDRAGVNFRPHEDTNWPMAMKLKLPRFSWFPLFWFKPALKMPVVCIDDFTELVLRNLIIYEHSSDVPNYVTAYACAMDMLIDTPEDVAMLVNSEVLVNDLGSNEKAADMINSICKEVPIVDFFYSQQWEHMDSYYNGYWPNIIAVLRRKYFSSPWNIIALFAGTILFVLTVVQTIYGIKAA</sequence>
<keyword evidence="1" id="KW-0812">Transmembrane</keyword>
<dbReference type="InterPro" id="IPR004158">
    <property type="entry name" value="DUF247_pln"/>
</dbReference>
<dbReference type="AlphaFoldDB" id="A0AAU9M388"/>
<evidence type="ECO:0000313" key="2">
    <source>
        <dbReference type="EMBL" id="CAH1419986.1"/>
    </source>
</evidence>
<dbReference type="Proteomes" id="UP001157418">
    <property type="component" value="Unassembled WGS sequence"/>
</dbReference>
<comment type="caution">
    <text evidence="2">The sequence shown here is derived from an EMBL/GenBank/DDBJ whole genome shotgun (WGS) entry which is preliminary data.</text>
</comment>
<organism evidence="2 3">
    <name type="scientific">Lactuca virosa</name>
    <dbReference type="NCBI Taxonomy" id="75947"/>
    <lineage>
        <taxon>Eukaryota</taxon>
        <taxon>Viridiplantae</taxon>
        <taxon>Streptophyta</taxon>
        <taxon>Embryophyta</taxon>
        <taxon>Tracheophyta</taxon>
        <taxon>Spermatophyta</taxon>
        <taxon>Magnoliopsida</taxon>
        <taxon>eudicotyledons</taxon>
        <taxon>Gunneridae</taxon>
        <taxon>Pentapetalae</taxon>
        <taxon>asterids</taxon>
        <taxon>campanulids</taxon>
        <taxon>Asterales</taxon>
        <taxon>Asteraceae</taxon>
        <taxon>Cichorioideae</taxon>
        <taxon>Cichorieae</taxon>
        <taxon>Lactucinae</taxon>
        <taxon>Lactuca</taxon>
    </lineage>
</organism>
<keyword evidence="1" id="KW-0472">Membrane</keyword>
<dbReference type="PANTHER" id="PTHR31170">
    <property type="entry name" value="BNAC04G53230D PROTEIN"/>
    <property type="match status" value="1"/>
</dbReference>
<reference evidence="2 3" key="1">
    <citation type="submission" date="2022-01" db="EMBL/GenBank/DDBJ databases">
        <authorList>
            <person name="Xiong W."/>
            <person name="Schranz E."/>
        </authorList>
    </citation>
    <scope>NUCLEOTIDE SEQUENCE [LARGE SCALE GENOMIC DNA]</scope>
</reference>
<name>A0AAU9M388_9ASTR</name>
<accession>A0AAU9M388</accession>
<proteinExistence type="predicted"/>
<feature type="transmembrane region" description="Helical" evidence="1">
    <location>
        <begin position="409"/>
        <end position="430"/>
    </location>
</feature>
<evidence type="ECO:0000256" key="1">
    <source>
        <dbReference type="SAM" id="Phobius"/>
    </source>
</evidence>
<protein>
    <submittedName>
        <fullName evidence="2">Uncharacterized protein</fullName>
    </submittedName>
</protein>
<dbReference type="EMBL" id="CAKMRJ010000718">
    <property type="protein sequence ID" value="CAH1419986.1"/>
    <property type="molecule type" value="Genomic_DNA"/>
</dbReference>
<dbReference type="PANTHER" id="PTHR31170:SF25">
    <property type="entry name" value="BNAA09G04570D PROTEIN"/>
    <property type="match status" value="1"/>
</dbReference>
<gene>
    <name evidence="2" type="ORF">LVIROSA_LOCUS7482</name>
</gene>